<evidence type="ECO:0000256" key="1">
    <source>
        <dbReference type="SAM" id="MobiDB-lite"/>
    </source>
</evidence>
<accession>A0A1J4KAK8</accession>
<evidence type="ECO:0000313" key="3">
    <source>
        <dbReference type="Proteomes" id="UP000179807"/>
    </source>
</evidence>
<evidence type="ECO:0000313" key="2">
    <source>
        <dbReference type="EMBL" id="OHT06732.1"/>
    </source>
</evidence>
<dbReference type="RefSeq" id="XP_068359868.1">
    <property type="nucleotide sequence ID" value="XM_068492463.1"/>
</dbReference>
<dbReference type="AlphaFoldDB" id="A0A1J4KAK8"/>
<protein>
    <submittedName>
        <fullName evidence="2">Uncharacterized protein</fullName>
    </submittedName>
</protein>
<proteinExistence type="predicted"/>
<feature type="region of interest" description="Disordered" evidence="1">
    <location>
        <begin position="240"/>
        <end position="281"/>
    </location>
</feature>
<dbReference type="GeneID" id="94827167"/>
<dbReference type="OrthoDB" id="10650332at2759"/>
<reference evidence="2" key="1">
    <citation type="submission" date="2016-10" db="EMBL/GenBank/DDBJ databases">
        <authorList>
            <person name="Benchimol M."/>
            <person name="Almeida L.G."/>
            <person name="Vasconcelos A.T."/>
            <person name="Perreira-Neves A."/>
            <person name="Rosa I.A."/>
            <person name="Tasca T."/>
            <person name="Bogo M.R."/>
            <person name="de Souza W."/>
        </authorList>
    </citation>
    <scope>NUCLEOTIDE SEQUENCE [LARGE SCALE GENOMIC DNA]</scope>
    <source>
        <strain evidence="2">K</strain>
    </source>
</reference>
<dbReference type="Proteomes" id="UP000179807">
    <property type="component" value="Unassembled WGS sequence"/>
</dbReference>
<organism evidence="2 3">
    <name type="scientific">Tritrichomonas foetus</name>
    <dbReference type="NCBI Taxonomy" id="1144522"/>
    <lineage>
        <taxon>Eukaryota</taxon>
        <taxon>Metamonada</taxon>
        <taxon>Parabasalia</taxon>
        <taxon>Tritrichomonadida</taxon>
        <taxon>Tritrichomonadidae</taxon>
        <taxon>Tritrichomonas</taxon>
    </lineage>
</organism>
<dbReference type="VEuPathDB" id="TrichDB:TRFO_05398"/>
<keyword evidence="3" id="KW-1185">Reference proteome</keyword>
<sequence>MPKILDKDQEEFNDKSFFARAAKIEKLTNELLHIHHLQGIPDERKKYIHLILGYEPGLELTFDPSLVEHPNTFADKVEKNFQKQVKKGVAKPITHQIYRRPVTKKKKKTQEQKEANYSWIPLSEIHTARTRIDSFVHISPEERKELHQKFATLVVNLISQFDSIGKVDDAHITQDQAASLTTAFSKALVEIQNDLFQPIIRKHTLIKRGPLFNPKKAFDGRSVRHRTPQTLSEFSQKLIKKPTDDNVSSQEMRALSQKNDEDEKSVFPPQYRPDPNFKVPKTSRETFNQIAARIKDEMLEQENRRKMEMMRPKTPVPKRRHVEVIATPRKVTQKTPTLIKKKNIRPKTPTMHFKQIRNPENDFFNTADVTLAPIAGVETGACLEGIERLFAPMKPVQKVVETKEEIAYDPLMMPDKEQEIDDMSGRHYLFKPKFETVSGLMNVNDLFVIDKNQPTEEHEKLVSLWDELGLHPDTRLLMAAKLCTLCANDINSDYHFHAIMNSTKVLEEYQKRYKEYKHVLSYEPNIVDEENKGKLDELSTKFKIAEAAFIQANNEMTMILGSEINTMRGTVTELIALRSKKISKLRYNAGIDKMKRDD</sequence>
<comment type="caution">
    <text evidence="2">The sequence shown here is derived from an EMBL/GenBank/DDBJ whole genome shotgun (WGS) entry which is preliminary data.</text>
</comment>
<gene>
    <name evidence="2" type="ORF">TRFO_05398</name>
</gene>
<dbReference type="EMBL" id="MLAK01000716">
    <property type="protein sequence ID" value="OHT06732.1"/>
    <property type="molecule type" value="Genomic_DNA"/>
</dbReference>
<name>A0A1J4KAK8_9EUKA</name>